<dbReference type="AlphaFoldDB" id="A0A7C9PFQ2"/>
<dbReference type="InterPro" id="IPR000719">
    <property type="entry name" value="Prot_kinase_dom"/>
</dbReference>
<keyword evidence="3 7" id="KW-0418">Kinase</keyword>
<dbReference type="InterPro" id="IPR008271">
    <property type="entry name" value="Ser/Thr_kinase_AS"/>
</dbReference>
<dbReference type="Pfam" id="PF08308">
    <property type="entry name" value="PEGA"/>
    <property type="match status" value="1"/>
</dbReference>
<evidence type="ECO:0000313" key="8">
    <source>
        <dbReference type="Proteomes" id="UP000484255"/>
    </source>
</evidence>
<proteinExistence type="predicted"/>
<reference evidence="7 8" key="1">
    <citation type="submission" date="2020-02" db="EMBL/GenBank/DDBJ databases">
        <title>Ideonella bacterium strain TBM-1.</title>
        <authorList>
            <person name="Chen W.-M."/>
        </authorList>
    </citation>
    <scope>NUCLEOTIDE SEQUENCE [LARGE SCALE GENOMIC DNA]</scope>
    <source>
        <strain evidence="7 8">TBM-1</strain>
    </source>
</reference>
<feature type="compositionally biased region" description="Low complexity" evidence="5">
    <location>
        <begin position="429"/>
        <end position="446"/>
    </location>
</feature>
<keyword evidence="4" id="KW-0067">ATP-binding</keyword>
<feature type="domain" description="Protein kinase" evidence="6">
    <location>
        <begin position="65"/>
        <end position="327"/>
    </location>
</feature>
<dbReference type="Pfam" id="PF00069">
    <property type="entry name" value="Pkinase"/>
    <property type="match status" value="1"/>
</dbReference>
<dbReference type="SMART" id="SM00220">
    <property type="entry name" value="S_TKc"/>
    <property type="match status" value="1"/>
</dbReference>
<evidence type="ECO:0000256" key="3">
    <source>
        <dbReference type="ARBA" id="ARBA00022777"/>
    </source>
</evidence>
<keyword evidence="1" id="KW-0808">Transferase</keyword>
<dbReference type="RefSeq" id="WP_163456630.1">
    <property type="nucleotide sequence ID" value="NZ_JAAGOH010000005.1"/>
</dbReference>
<name>A0A7C9PFQ2_9BURK</name>
<protein>
    <submittedName>
        <fullName evidence="7">Serine/threonine protein kinase</fullName>
    </submittedName>
</protein>
<evidence type="ECO:0000256" key="5">
    <source>
        <dbReference type="SAM" id="MobiDB-lite"/>
    </source>
</evidence>
<accession>A0A7C9PFQ2</accession>
<dbReference type="CDD" id="cd14014">
    <property type="entry name" value="STKc_PknB_like"/>
    <property type="match status" value="1"/>
</dbReference>
<keyword evidence="8" id="KW-1185">Reference proteome</keyword>
<evidence type="ECO:0000256" key="2">
    <source>
        <dbReference type="ARBA" id="ARBA00022741"/>
    </source>
</evidence>
<keyword evidence="7" id="KW-0723">Serine/threonine-protein kinase</keyword>
<feature type="region of interest" description="Disordered" evidence="5">
    <location>
        <begin position="402"/>
        <end position="460"/>
    </location>
</feature>
<feature type="compositionally biased region" description="Low complexity" evidence="5">
    <location>
        <begin position="402"/>
        <end position="421"/>
    </location>
</feature>
<evidence type="ECO:0000259" key="6">
    <source>
        <dbReference type="PROSITE" id="PS50011"/>
    </source>
</evidence>
<dbReference type="PANTHER" id="PTHR43289">
    <property type="entry name" value="MITOGEN-ACTIVATED PROTEIN KINASE KINASE KINASE 20-RELATED"/>
    <property type="match status" value="1"/>
</dbReference>
<dbReference type="Gene3D" id="1.10.510.10">
    <property type="entry name" value="Transferase(Phosphotransferase) domain 1"/>
    <property type="match status" value="1"/>
</dbReference>
<dbReference type="InterPro" id="IPR011009">
    <property type="entry name" value="Kinase-like_dom_sf"/>
</dbReference>
<dbReference type="Gene3D" id="3.30.200.20">
    <property type="entry name" value="Phosphorylase Kinase, domain 1"/>
    <property type="match status" value="1"/>
</dbReference>
<dbReference type="InterPro" id="IPR013229">
    <property type="entry name" value="PEGA"/>
</dbReference>
<dbReference type="Proteomes" id="UP000484255">
    <property type="component" value="Unassembled WGS sequence"/>
</dbReference>
<organism evidence="7 8">
    <name type="scientific">Ideonella livida</name>
    <dbReference type="NCBI Taxonomy" id="2707176"/>
    <lineage>
        <taxon>Bacteria</taxon>
        <taxon>Pseudomonadati</taxon>
        <taxon>Pseudomonadota</taxon>
        <taxon>Betaproteobacteria</taxon>
        <taxon>Burkholderiales</taxon>
        <taxon>Sphaerotilaceae</taxon>
        <taxon>Ideonella</taxon>
    </lineage>
</organism>
<comment type="caution">
    <text evidence="7">The sequence shown here is derived from an EMBL/GenBank/DDBJ whole genome shotgun (WGS) entry which is preliminary data.</text>
</comment>
<evidence type="ECO:0000256" key="1">
    <source>
        <dbReference type="ARBA" id="ARBA00022679"/>
    </source>
</evidence>
<dbReference type="EMBL" id="JAAGOH010000005">
    <property type="protein sequence ID" value="NDY90776.1"/>
    <property type="molecule type" value="Genomic_DNA"/>
</dbReference>
<dbReference type="SUPFAM" id="SSF56112">
    <property type="entry name" value="Protein kinase-like (PK-like)"/>
    <property type="match status" value="1"/>
</dbReference>
<dbReference type="PROSITE" id="PS00108">
    <property type="entry name" value="PROTEIN_KINASE_ST"/>
    <property type="match status" value="1"/>
</dbReference>
<gene>
    <name evidence="7" type="ORF">G3A44_06165</name>
</gene>
<dbReference type="PROSITE" id="PS50011">
    <property type="entry name" value="PROTEIN_KINASE_DOM"/>
    <property type="match status" value="1"/>
</dbReference>
<evidence type="ECO:0000313" key="7">
    <source>
        <dbReference type="EMBL" id="NDY90776.1"/>
    </source>
</evidence>
<dbReference type="PANTHER" id="PTHR43289:SF6">
    <property type="entry name" value="SERINE_THREONINE-PROTEIN KINASE NEKL-3"/>
    <property type="match status" value="1"/>
</dbReference>
<dbReference type="GO" id="GO:0005524">
    <property type="term" value="F:ATP binding"/>
    <property type="evidence" value="ECO:0007669"/>
    <property type="project" value="UniProtKB-KW"/>
</dbReference>
<sequence length="542" mass="56917">MRWNPFRKNAGIATPEQNAGFEATVIEDVPRSAFDPGVTLAAIAAEHTAQETASKSPAIGQIGRFVLRSVLGQGGLGTVYNAWDPLLSRSVAVKTLRVAGDAEAQHSAEELLLNEARASARLSHQHIVTVFDAGLSDQGVYIAMEPLRGVDLRKLLQQGWRPTAIEIAQLVRRVADALAYAHGKGVVHCDVKPANIFMVDRKSPKVLDFGIARLAHRDGTAPGGPTAGSPYYLAPEQIRGESIDRRADVYSLGVVLFELLTTKVPYTGDSLDDILNAVLHAPVPQARKLNPQVPSGLSTIAAKAMSRAPDDRYPSARHLANDLREWLMSSEARALSRTPEEQRRKVLTLTAVVLTAIAAAAGWQSWQRSQPSAPVLTAAPAAAPVVAPVAPVAAPSLPASAASATSADPAPVATPAPAAVTTPPPAATPTPTAVRPAPAPRTGATPMAGRESREPPAIQAVPPPTVAVAPAPSHGTVQLAITPWGQVEIDGSPVGTAPPLSKLNLTVGQHTITIRNADFPPVTRLVEVEGDKTVVVKHKFGN</sequence>
<keyword evidence="2" id="KW-0547">Nucleotide-binding</keyword>
<dbReference type="GO" id="GO:0004674">
    <property type="term" value="F:protein serine/threonine kinase activity"/>
    <property type="evidence" value="ECO:0007669"/>
    <property type="project" value="UniProtKB-KW"/>
</dbReference>
<evidence type="ECO:0000256" key="4">
    <source>
        <dbReference type="ARBA" id="ARBA00022840"/>
    </source>
</evidence>